<name>A0AAU8VG21_NEILA</name>
<proteinExistence type="predicted"/>
<evidence type="ECO:0000313" key="3">
    <source>
        <dbReference type="Proteomes" id="UP000191249"/>
    </source>
</evidence>
<evidence type="ECO:0000256" key="1">
    <source>
        <dbReference type="SAM" id="MobiDB-lite"/>
    </source>
</evidence>
<reference evidence="2 3" key="1">
    <citation type="submission" date="2017-03" db="EMBL/GenBank/DDBJ databases">
        <title>N. lactamica Y92-1009 whole genome sequence.</title>
        <authorList>
            <person name="Pandey A.K."/>
            <person name="Read R.C."/>
        </authorList>
    </citation>
    <scope>NUCLEOTIDE SEQUENCE [LARGE SCALE GENOMIC DNA]</scope>
    <source>
        <strain evidence="2 3">Y92-1009</strain>
    </source>
</reference>
<accession>A0AAU8VG21</accession>
<protein>
    <submittedName>
        <fullName evidence="2">Uncharacterized protein</fullName>
    </submittedName>
</protein>
<sequence length="131" mass="14859">MKLDKTHPHRIRNAAAKLRHETAQPPPQPCFSRRPPPDARPESRRQTLRRQPSDGICGKPCRLKPATSRVLLYNAEICACTPRFHPFPRTRAAGRFENPSGGGACRFSHTRAAVPPPARRFRRHRIFPDAV</sequence>
<organism evidence="2 3">
    <name type="scientific">Neisseria lactamica</name>
    <dbReference type="NCBI Taxonomy" id="486"/>
    <lineage>
        <taxon>Bacteria</taxon>
        <taxon>Pseudomonadati</taxon>
        <taxon>Pseudomonadota</taxon>
        <taxon>Betaproteobacteria</taxon>
        <taxon>Neisseriales</taxon>
        <taxon>Neisseriaceae</taxon>
        <taxon>Neisseria</taxon>
    </lineage>
</organism>
<dbReference type="EMBL" id="CP019894">
    <property type="protein sequence ID" value="ARB04426.1"/>
    <property type="molecule type" value="Genomic_DNA"/>
</dbReference>
<feature type="compositionally biased region" description="Basic and acidic residues" evidence="1">
    <location>
        <begin position="35"/>
        <end position="45"/>
    </location>
</feature>
<gene>
    <name evidence="2" type="ORF">B2G52_05550</name>
</gene>
<evidence type="ECO:0000313" key="2">
    <source>
        <dbReference type="EMBL" id="ARB04426.1"/>
    </source>
</evidence>
<feature type="region of interest" description="Disordered" evidence="1">
    <location>
        <begin position="1"/>
        <end position="60"/>
    </location>
</feature>
<dbReference type="Proteomes" id="UP000191249">
    <property type="component" value="Chromosome"/>
</dbReference>
<dbReference type="AlphaFoldDB" id="A0AAU8VG21"/>